<dbReference type="EC" id="2.8.2.-" evidence="9"/>
<evidence type="ECO:0000256" key="3">
    <source>
        <dbReference type="ARBA" id="ARBA00022679"/>
    </source>
</evidence>
<name>A0A3Q0IVH8_DIACI</name>
<dbReference type="RefSeq" id="XP_026678380.1">
    <property type="nucleotide sequence ID" value="XM_026822579.1"/>
</dbReference>
<sequence>MGSNIFLKITIYVLIFFSFCVVFFEVFWFSQKFSSGDIMKVNAKTYNIPSMNKNWSLTHFERLEYLTSQCLTYKEDLNKSSVLEDEQVLEHILVDKKHKLLYCYVPKVACTNWKRIFLILVGQINTTDPSSIPADVAHKLTMNYKLSNFSKDEIHHFLESYTKFLFVRHPFERLVSAFHNKLEQSYSSSKYFQSRFGKHIIKTIRTRPTNHSLNHGDDVTFNEFATFLTKNGRGEEMNEHWRPVHHLCQPCKINYDFIGKHETLYEDANLLLREIGVPQVNFSFQGNTKRCMKMPISS</sequence>
<dbReference type="PANTHER" id="PTHR12137:SF54">
    <property type="entry name" value="CARBOHYDRATE SULFOTRANSFERASE"/>
    <property type="match status" value="1"/>
</dbReference>
<keyword evidence="4 9" id="KW-0812">Transmembrane</keyword>
<evidence type="ECO:0000256" key="6">
    <source>
        <dbReference type="ARBA" id="ARBA00023034"/>
    </source>
</evidence>
<feature type="transmembrane region" description="Helical" evidence="9">
    <location>
        <begin position="6"/>
        <end position="30"/>
    </location>
</feature>
<dbReference type="AlphaFoldDB" id="A0A3Q0IVH8"/>
<evidence type="ECO:0000256" key="9">
    <source>
        <dbReference type="RuleBase" id="RU364020"/>
    </source>
</evidence>
<evidence type="ECO:0000313" key="11">
    <source>
        <dbReference type="RefSeq" id="XP_026678380.1"/>
    </source>
</evidence>
<reference evidence="11" key="1">
    <citation type="submission" date="2025-08" db="UniProtKB">
        <authorList>
            <consortium name="RefSeq"/>
        </authorList>
    </citation>
    <scope>IDENTIFICATION</scope>
</reference>
<dbReference type="PaxDb" id="121845-A0A3Q0IVH8"/>
<dbReference type="GO" id="GO:0016051">
    <property type="term" value="P:carbohydrate biosynthetic process"/>
    <property type="evidence" value="ECO:0007669"/>
    <property type="project" value="InterPro"/>
</dbReference>
<evidence type="ECO:0000256" key="4">
    <source>
        <dbReference type="ARBA" id="ARBA00022692"/>
    </source>
</evidence>
<keyword evidence="5 9" id="KW-1133">Transmembrane helix</keyword>
<gene>
    <name evidence="11" type="primary">LOC113466841</name>
</gene>
<dbReference type="InterPro" id="IPR018011">
    <property type="entry name" value="Carb_sulfotrans_8-10"/>
</dbReference>
<dbReference type="GO" id="GO:0000139">
    <property type="term" value="C:Golgi membrane"/>
    <property type="evidence" value="ECO:0007669"/>
    <property type="project" value="UniProtKB-SubCell"/>
</dbReference>
<evidence type="ECO:0000256" key="8">
    <source>
        <dbReference type="ARBA" id="ARBA00023180"/>
    </source>
</evidence>
<evidence type="ECO:0000256" key="2">
    <source>
        <dbReference type="ARBA" id="ARBA00006339"/>
    </source>
</evidence>
<dbReference type="InterPro" id="IPR005331">
    <property type="entry name" value="Sulfotransferase"/>
</dbReference>
<evidence type="ECO:0000256" key="7">
    <source>
        <dbReference type="ARBA" id="ARBA00023136"/>
    </source>
</evidence>
<accession>A0A3Q0IVH8</accession>
<protein>
    <recommendedName>
        <fullName evidence="9">Carbohydrate sulfotransferase</fullName>
        <ecNumber evidence="9">2.8.2.-</ecNumber>
    </recommendedName>
</protein>
<dbReference type="GeneID" id="113466841"/>
<dbReference type="GO" id="GO:0008146">
    <property type="term" value="F:sulfotransferase activity"/>
    <property type="evidence" value="ECO:0007669"/>
    <property type="project" value="InterPro"/>
</dbReference>
<keyword evidence="7 9" id="KW-0472">Membrane</keyword>
<dbReference type="STRING" id="121845.A0A3Q0IVH8"/>
<evidence type="ECO:0000256" key="5">
    <source>
        <dbReference type="ARBA" id="ARBA00022989"/>
    </source>
</evidence>
<dbReference type="Pfam" id="PF03567">
    <property type="entry name" value="Sulfotransfer_2"/>
    <property type="match status" value="1"/>
</dbReference>
<evidence type="ECO:0000313" key="10">
    <source>
        <dbReference type="Proteomes" id="UP000079169"/>
    </source>
</evidence>
<comment type="similarity">
    <text evidence="2 9">Belongs to the sulfotransferase 2 family.</text>
</comment>
<organism evidence="10 11">
    <name type="scientific">Diaphorina citri</name>
    <name type="common">Asian citrus psyllid</name>
    <dbReference type="NCBI Taxonomy" id="121845"/>
    <lineage>
        <taxon>Eukaryota</taxon>
        <taxon>Metazoa</taxon>
        <taxon>Ecdysozoa</taxon>
        <taxon>Arthropoda</taxon>
        <taxon>Hexapoda</taxon>
        <taxon>Insecta</taxon>
        <taxon>Pterygota</taxon>
        <taxon>Neoptera</taxon>
        <taxon>Paraneoptera</taxon>
        <taxon>Hemiptera</taxon>
        <taxon>Sternorrhyncha</taxon>
        <taxon>Psylloidea</taxon>
        <taxon>Psyllidae</taxon>
        <taxon>Diaphorininae</taxon>
        <taxon>Diaphorina</taxon>
    </lineage>
</organism>
<keyword evidence="9" id="KW-0735">Signal-anchor</keyword>
<proteinExistence type="inferred from homology"/>
<dbReference type="KEGG" id="dci:113466841"/>
<evidence type="ECO:0000256" key="1">
    <source>
        <dbReference type="ARBA" id="ARBA00004323"/>
    </source>
</evidence>
<dbReference type="PANTHER" id="PTHR12137">
    <property type="entry name" value="CARBOHYDRATE SULFOTRANSFERASE"/>
    <property type="match status" value="1"/>
</dbReference>
<comment type="subcellular location">
    <subcellularLocation>
        <location evidence="1 9">Golgi apparatus membrane</location>
        <topology evidence="1 9">Single-pass type II membrane protein</topology>
    </subcellularLocation>
</comment>
<keyword evidence="6 9" id="KW-0333">Golgi apparatus</keyword>
<dbReference type="Proteomes" id="UP000079169">
    <property type="component" value="Unplaced"/>
</dbReference>
<keyword evidence="10" id="KW-1185">Reference proteome</keyword>
<keyword evidence="9" id="KW-0119">Carbohydrate metabolism</keyword>
<keyword evidence="8 9" id="KW-0325">Glycoprotein</keyword>
<keyword evidence="3 9" id="KW-0808">Transferase</keyword>